<dbReference type="GO" id="GO:0005829">
    <property type="term" value="C:cytosol"/>
    <property type="evidence" value="ECO:0007669"/>
    <property type="project" value="TreeGrafter"/>
</dbReference>
<evidence type="ECO:0000256" key="3">
    <source>
        <dbReference type="ARBA" id="ARBA00022737"/>
    </source>
</evidence>
<name>A0A430QD56_SCHBO</name>
<keyword evidence="4" id="KW-0539">Nucleus</keyword>
<gene>
    <name evidence="6" type="ORF">DC041_0005735</name>
</gene>
<dbReference type="GO" id="GO:0006400">
    <property type="term" value="P:tRNA modification"/>
    <property type="evidence" value="ECO:0007669"/>
    <property type="project" value="TreeGrafter"/>
</dbReference>
<proteinExistence type="predicted"/>
<dbReference type="AlphaFoldDB" id="A0A430QD56"/>
<dbReference type="GO" id="GO:0043527">
    <property type="term" value="C:tRNA methyltransferase complex"/>
    <property type="evidence" value="ECO:0007669"/>
    <property type="project" value="TreeGrafter"/>
</dbReference>
<sequence length="271" mass="31276">MAISEDEMYLASCDRDEKIRISRFSEPYVIQSFCLGHKSYVECVGLTFKNKQQVRFSAWIYSRHSIFNLNRRKLSAGETWLEKVEFGVKQDELCWDPNLQSKLADAELVLNSSNPVLMAFHIHINEDEVVSWGSKAFTSTEDKMPFTDIALCSNDNRIIGLCSTVTSVCLYSWKLIIQYNTCQPSCSVKWDVPQIVDCISNSFLLQVPVPSPRTELLELFFKCTDNSSMLQAYESNKQLHQHNVTQRHIRSQKTRKLNKTRQNSVDKELNV</sequence>
<dbReference type="InterPro" id="IPR036322">
    <property type="entry name" value="WD40_repeat_dom_sf"/>
</dbReference>
<evidence type="ECO:0000256" key="4">
    <source>
        <dbReference type="ARBA" id="ARBA00023242"/>
    </source>
</evidence>
<keyword evidence="3" id="KW-0677">Repeat</keyword>
<dbReference type="GO" id="GO:0036265">
    <property type="term" value="P:RNA (guanine-N7)-methylation"/>
    <property type="evidence" value="ECO:0007669"/>
    <property type="project" value="InterPro"/>
</dbReference>
<dbReference type="InterPro" id="IPR028884">
    <property type="entry name" value="Trm82"/>
</dbReference>
<dbReference type="STRING" id="6184.A0A430QD56"/>
<keyword evidence="2" id="KW-0853">WD repeat</keyword>
<dbReference type="PANTHER" id="PTHR16288:SF0">
    <property type="entry name" value="TRNA (GUANINE-N(7)-)-METHYLTRANSFERASE NON-CATALYTIC SUBUNIT WDR4"/>
    <property type="match status" value="1"/>
</dbReference>
<accession>A0A430QD56</accession>
<dbReference type="Proteomes" id="UP000290809">
    <property type="component" value="Unassembled WGS sequence"/>
</dbReference>
<comment type="subcellular location">
    <subcellularLocation>
        <location evidence="1">Nucleus</location>
    </subcellularLocation>
</comment>
<evidence type="ECO:0000256" key="5">
    <source>
        <dbReference type="SAM" id="MobiDB-lite"/>
    </source>
</evidence>
<comment type="caution">
    <text evidence="6">The sequence shown here is derived from an EMBL/GenBank/DDBJ whole genome shotgun (WGS) entry which is preliminary data.</text>
</comment>
<organism evidence="6 7">
    <name type="scientific">Schistosoma bovis</name>
    <name type="common">Blood fluke</name>
    <dbReference type="NCBI Taxonomy" id="6184"/>
    <lineage>
        <taxon>Eukaryota</taxon>
        <taxon>Metazoa</taxon>
        <taxon>Spiralia</taxon>
        <taxon>Lophotrochozoa</taxon>
        <taxon>Platyhelminthes</taxon>
        <taxon>Trematoda</taxon>
        <taxon>Digenea</taxon>
        <taxon>Strigeidida</taxon>
        <taxon>Schistosomatoidea</taxon>
        <taxon>Schistosomatidae</taxon>
        <taxon>Schistosoma</taxon>
    </lineage>
</organism>
<dbReference type="SUPFAM" id="SSF50978">
    <property type="entry name" value="WD40 repeat-like"/>
    <property type="match status" value="1"/>
</dbReference>
<keyword evidence="7" id="KW-1185">Reference proteome</keyword>
<protein>
    <submittedName>
        <fullName evidence="6">Uncharacterized protein</fullName>
    </submittedName>
</protein>
<evidence type="ECO:0000256" key="2">
    <source>
        <dbReference type="ARBA" id="ARBA00022574"/>
    </source>
</evidence>
<evidence type="ECO:0000313" key="6">
    <source>
        <dbReference type="EMBL" id="RTG85642.1"/>
    </source>
</evidence>
<evidence type="ECO:0000313" key="7">
    <source>
        <dbReference type="Proteomes" id="UP000290809"/>
    </source>
</evidence>
<reference evidence="6 7" key="1">
    <citation type="journal article" date="2019" name="PLoS Pathog.">
        <title>Genome sequence of the bovine parasite Schistosoma bovis Tanzania.</title>
        <authorList>
            <person name="Oey H."/>
            <person name="Zakrzewski M."/>
            <person name="Gobert G."/>
            <person name="Gravermann K."/>
            <person name="Stoye J."/>
            <person name="Jones M."/>
            <person name="Mcmanus D."/>
            <person name="Krause L."/>
        </authorList>
    </citation>
    <scope>NUCLEOTIDE SEQUENCE [LARGE SCALE GENOMIC DNA]</scope>
    <source>
        <strain evidence="6 7">TAN1997</strain>
    </source>
</reference>
<feature type="region of interest" description="Disordered" evidence="5">
    <location>
        <begin position="250"/>
        <end position="271"/>
    </location>
</feature>
<dbReference type="GO" id="GO:0005634">
    <property type="term" value="C:nucleus"/>
    <property type="evidence" value="ECO:0007669"/>
    <property type="project" value="UniProtKB-SubCell"/>
</dbReference>
<dbReference type="PANTHER" id="PTHR16288">
    <property type="entry name" value="WD40 REPEAT PROTEIN 4"/>
    <property type="match status" value="1"/>
</dbReference>
<feature type="compositionally biased region" description="Basic residues" evidence="5">
    <location>
        <begin position="250"/>
        <end position="259"/>
    </location>
</feature>
<dbReference type="EMBL" id="QMKO01001935">
    <property type="protein sequence ID" value="RTG85642.1"/>
    <property type="molecule type" value="Genomic_DNA"/>
</dbReference>
<evidence type="ECO:0000256" key="1">
    <source>
        <dbReference type="ARBA" id="ARBA00004123"/>
    </source>
</evidence>